<evidence type="ECO:0000313" key="5">
    <source>
        <dbReference type="Proteomes" id="UP001199642"/>
    </source>
</evidence>
<protein>
    <submittedName>
        <fullName evidence="4">Endonuclease/exonuclease/phosphatase family protein</fullName>
    </submittedName>
</protein>
<keyword evidence="2" id="KW-0812">Transmembrane</keyword>
<dbReference type="InterPro" id="IPR036691">
    <property type="entry name" value="Endo/exonu/phosph_ase_sf"/>
</dbReference>
<sequence>MTQTLPAAVHAPPPPPRARPVRRGRALAAASVLLAVWVLLGMLPGQVGALVAATLPWVGAAIAVAVVLTALLARRAVLVPLAAGVVWSLAMIPALPALPGSGTGALTVASQNVQANSGGVAASARTLMDTGAQIVTLTELDGESGAVADELLGQRFAYSYRIGTVGVWSAYPLVDTEPLDLGLGWNRALRVVADTPAGPLSVYLIHAASLRPGEQHARDTMLSALSDEIAADDADRVLAVGDFNATPTDPALGPLRASADWVRPTEAGLGLTWPAAFPLARIDQVFERGLSVVSSTVVRAGASDHLATLTTVDF</sequence>
<feature type="transmembrane region" description="Helical" evidence="2">
    <location>
        <begin position="49"/>
        <end position="71"/>
    </location>
</feature>
<keyword evidence="5" id="KW-1185">Reference proteome</keyword>
<keyword evidence="2" id="KW-0472">Membrane</keyword>
<dbReference type="GO" id="GO:0004519">
    <property type="term" value="F:endonuclease activity"/>
    <property type="evidence" value="ECO:0007669"/>
    <property type="project" value="UniProtKB-KW"/>
</dbReference>
<dbReference type="Pfam" id="PF03372">
    <property type="entry name" value="Exo_endo_phos"/>
    <property type="match status" value="1"/>
</dbReference>
<keyword evidence="4" id="KW-0255">Endonuclease</keyword>
<evidence type="ECO:0000313" key="4">
    <source>
        <dbReference type="EMBL" id="UGS25113.1"/>
    </source>
</evidence>
<dbReference type="RefSeq" id="WP_231818941.1">
    <property type="nucleotide sequence ID" value="NZ_CP082781.1"/>
</dbReference>
<accession>A0ABY3RMN6</accession>
<feature type="transmembrane region" description="Helical" evidence="2">
    <location>
        <begin position="78"/>
        <end position="98"/>
    </location>
</feature>
<feature type="region of interest" description="Disordered" evidence="1">
    <location>
        <begin position="1"/>
        <end position="21"/>
    </location>
</feature>
<organism evidence="4 5">
    <name type="scientific">Microbacterium resistens</name>
    <dbReference type="NCBI Taxonomy" id="156977"/>
    <lineage>
        <taxon>Bacteria</taxon>
        <taxon>Bacillati</taxon>
        <taxon>Actinomycetota</taxon>
        <taxon>Actinomycetes</taxon>
        <taxon>Micrococcales</taxon>
        <taxon>Microbacteriaceae</taxon>
        <taxon>Microbacterium</taxon>
    </lineage>
</organism>
<dbReference type="Proteomes" id="UP001199642">
    <property type="component" value="Chromosome"/>
</dbReference>
<feature type="compositionally biased region" description="Low complexity" evidence="1">
    <location>
        <begin position="1"/>
        <end position="10"/>
    </location>
</feature>
<keyword evidence="4" id="KW-0378">Hydrolase</keyword>
<dbReference type="InterPro" id="IPR005135">
    <property type="entry name" value="Endo/exonuclease/phosphatase"/>
</dbReference>
<dbReference type="EMBL" id="CP082781">
    <property type="protein sequence ID" value="UGS25113.1"/>
    <property type="molecule type" value="Genomic_DNA"/>
</dbReference>
<keyword evidence="2" id="KW-1133">Transmembrane helix</keyword>
<reference evidence="4 5" key="1">
    <citation type="submission" date="2023-01" db="EMBL/GenBank/DDBJ databases">
        <title>Characterization of estradiol degrading bacteria Microbacterium sp. MZT7 and reveal degrading genes through genome analysis.</title>
        <authorList>
            <person name="Hao P."/>
            <person name="Gao Y."/>
        </authorList>
    </citation>
    <scope>NUCLEOTIDE SEQUENCE [LARGE SCALE GENOMIC DNA]</scope>
    <source>
        <strain evidence="4 5">MZT7</strain>
    </source>
</reference>
<dbReference type="SUPFAM" id="SSF56219">
    <property type="entry name" value="DNase I-like"/>
    <property type="match status" value="1"/>
</dbReference>
<evidence type="ECO:0000256" key="2">
    <source>
        <dbReference type="SAM" id="Phobius"/>
    </source>
</evidence>
<proteinExistence type="predicted"/>
<name>A0ABY3RMN6_9MICO</name>
<evidence type="ECO:0000259" key="3">
    <source>
        <dbReference type="Pfam" id="PF03372"/>
    </source>
</evidence>
<keyword evidence="4" id="KW-0540">Nuclease</keyword>
<evidence type="ECO:0000256" key="1">
    <source>
        <dbReference type="SAM" id="MobiDB-lite"/>
    </source>
</evidence>
<gene>
    <name evidence="4" type="ORF">K8F61_10400</name>
</gene>
<feature type="transmembrane region" description="Helical" evidence="2">
    <location>
        <begin position="26"/>
        <end position="43"/>
    </location>
</feature>
<dbReference type="Gene3D" id="3.60.10.10">
    <property type="entry name" value="Endonuclease/exonuclease/phosphatase"/>
    <property type="match status" value="1"/>
</dbReference>
<feature type="domain" description="Endonuclease/exonuclease/phosphatase" evidence="3">
    <location>
        <begin position="112"/>
        <end position="305"/>
    </location>
</feature>